<keyword evidence="2" id="KW-1133">Transmembrane helix</keyword>
<protein>
    <submittedName>
        <fullName evidence="3">LPXTG cell wall anchor domain-containing protein</fullName>
    </submittedName>
</protein>
<evidence type="ECO:0000313" key="4">
    <source>
        <dbReference type="Proteomes" id="UP000281488"/>
    </source>
</evidence>
<organism evidence="3 4">
    <name type="scientific">Enterococcus faecalis</name>
    <name type="common">Streptococcus faecalis</name>
    <dbReference type="NCBI Taxonomy" id="1351"/>
    <lineage>
        <taxon>Bacteria</taxon>
        <taxon>Bacillati</taxon>
        <taxon>Bacillota</taxon>
        <taxon>Bacilli</taxon>
        <taxon>Lactobacillales</taxon>
        <taxon>Enterococcaceae</taxon>
        <taxon>Enterococcus</taxon>
    </lineage>
</organism>
<keyword evidence="2" id="KW-0812">Transmembrane</keyword>
<evidence type="ECO:0000313" key="3">
    <source>
        <dbReference type="EMBL" id="ROX34088.1"/>
    </source>
</evidence>
<proteinExistence type="predicted"/>
<evidence type="ECO:0000256" key="1">
    <source>
        <dbReference type="SAM" id="MobiDB-lite"/>
    </source>
</evidence>
<dbReference type="NCBIfam" id="TIGR01167">
    <property type="entry name" value="LPXTG_anchor"/>
    <property type="match status" value="1"/>
</dbReference>
<gene>
    <name evidence="3" type="ORF">EGW16_05420</name>
</gene>
<comment type="caution">
    <text evidence="3">The sequence shown here is derived from an EMBL/GenBank/DDBJ whole genome shotgun (WGS) entry which is preliminary data.</text>
</comment>
<sequence length="103" mass="11923">MKKLVILFFLFLGGVCVVDEKYVFANDHNSKATIYFTETYIHTPEEQENGVTPTGNPPTENNQLLPQTGESNKEWLQIIGFLFVVISCFINNYRKKELKNEIY</sequence>
<accession>A0ABD7IZR3</accession>
<dbReference type="RefSeq" id="WP_010709730.1">
    <property type="nucleotide sequence ID" value="NZ_JAANZP010000030.1"/>
</dbReference>
<evidence type="ECO:0000256" key="2">
    <source>
        <dbReference type="SAM" id="Phobius"/>
    </source>
</evidence>
<feature type="transmembrane region" description="Helical" evidence="2">
    <location>
        <begin position="75"/>
        <end position="93"/>
    </location>
</feature>
<dbReference type="AlphaFoldDB" id="A0ABD7IZR3"/>
<feature type="region of interest" description="Disordered" evidence="1">
    <location>
        <begin position="44"/>
        <end position="66"/>
    </location>
</feature>
<dbReference type="EMBL" id="RKMZ01000002">
    <property type="protein sequence ID" value="ROX34088.1"/>
    <property type="molecule type" value="Genomic_DNA"/>
</dbReference>
<reference evidence="3 4" key="1">
    <citation type="submission" date="2018-10" db="EMBL/GenBank/DDBJ databases">
        <title>Genotypes and phenotypes of Enterococci isolated from broiler chickens.</title>
        <authorList>
            <person name="Muhammad A.R."/>
            <person name="Diarra M.S."/>
        </authorList>
    </citation>
    <scope>NUCLEOTIDE SEQUENCE [LARGE SCALE GENOMIC DNA]</scope>
    <source>
        <strain evidence="3 4">LIT2 A36'</strain>
    </source>
</reference>
<dbReference type="Proteomes" id="UP000281488">
    <property type="component" value="Unassembled WGS sequence"/>
</dbReference>
<name>A0ABD7IZR3_ENTFL</name>
<keyword evidence="2" id="KW-0472">Membrane</keyword>
<feature type="compositionally biased region" description="Polar residues" evidence="1">
    <location>
        <begin position="49"/>
        <end position="66"/>
    </location>
</feature>